<gene>
    <name evidence="1" type="ORF">Ae201684_005574</name>
</gene>
<evidence type="ECO:0000313" key="2">
    <source>
        <dbReference type="Proteomes" id="UP000481153"/>
    </source>
</evidence>
<evidence type="ECO:0000313" key="1">
    <source>
        <dbReference type="EMBL" id="KAF0738646.1"/>
    </source>
</evidence>
<proteinExistence type="predicted"/>
<reference evidence="1 2" key="1">
    <citation type="submission" date="2019-07" db="EMBL/GenBank/DDBJ databases">
        <title>Genomics analysis of Aphanomyces spp. identifies a new class of oomycete effector associated with host adaptation.</title>
        <authorList>
            <person name="Gaulin E."/>
        </authorList>
    </citation>
    <scope>NUCLEOTIDE SEQUENCE [LARGE SCALE GENOMIC DNA]</scope>
    <source>
        <strain evidence="1 2">ATCC 201684</strain>
    </source>
</reference>
<dbReference type="EMBL" id="VJMJ01000071">
    <property type="protein sequence ID" value="KAF0738646.1"/>
    <property type="molecule type" value="Genomic_DNA"/>
</dbReference>
<dbReference type="VEuPathDB" id="FungiDB:AeMF1_020713"/>
<dbReference type="AlphaFoldDB" id="A0A6G0XF44"/>
<protein>
    <submittedName>
        <fullName evidence="1">Uncharacterized protein</fullName>
    </submittedName>
</protein>
<accession>A0A6G0XF44</accession>
<sequence length="88" mass="10369">MLWDLISDSNYLPSPLPGFENVCTPGWLRRIVLTGKHSTEFPKKSNSKPHHSSTSWLQTLKHPSMRISRNNLTVFKWPFLIFEQYQLR</sequence>
<organism evidence="1 2">
    <name type="scientific">Aphanomyces euteiches</name>
    <dbReference type="NCBI Taxonomy" id="100861"/>
    <lineage>
        <taxon>Eukaryota</taxon>
        <taxon>Sar</taxon>
        <taxon>Stramenopiles</taxon>
        <taxon>Oomycota</taxon>
        <taxon>Saprolegniomycetes</taxon>
        <taxon>Saprolegniales</taxon>
        <taxon>Verrucalvaceae</taxon>
        <taxon>Aphanomyces</taxon>
    </lineage>
</organism>
<dbReference type="Proteomes" id="UP000481153">
    <property type="component" value="Unassembled WGS sequence"/>
</dbReference>
<name>A0A6G0XF44_9STRA</name>
<comment type="caution">
    <text evidence="1">The sequence shown here is derived from an EMBL/GenBank/DDBJ whole genome shotgun (WGS) entry which is preliminary data.</text>
</comment>
<keyword evidence="2" id="KW-1185">Reference proteome</keyword>